<gene>
    <name evidence="2" type="ORF">FGO68_gene12929</name>
</gene>
<dbReference type="EMBL" id="RRYP01006303">
    <property type="protein sequence ID" value="TNV81316.1"/>
    <property type="molecule type" value="Genomic_DNA"/>
</dbReference>
<evidence type="ECO:0000313" key="3">
    <source>
        <dbReference type="Proteomes" id="UP000785679"/>
    </source>
</evidence>
<keyword evidence="1" id="KW-0812">Transmembrane</keyword>
<dbReference type="Proteomes" id="UP000785679">
    <property type="component" value="Unassembled WGS sequence"/>
</dbReference>
<name>A0A8J8NT89_HALGN</name>
<feature type="transmembrane region" description="Helical" evidence="1">
    <location>
        <begin position="215"/>
        <end position="234"/>
    </location>
</feature>
<keyword evidence="3" id="KW-1185">Reference proteome</keyword>
<proteinExistence type="predicted"/>
<accession>A0A8J8NT89</accession>
<reference evidence="2" key="1">
    <citation type="submission" date="2019-06" db="EMBL/GenBank/DDBJ databases">
        <authorList>
            <person name="Zheng W."/>
        </authorList>
    </citation>
    <scope>NUCLEOTIDE SEQUENCE</scope>
    <source>
        <strain evidence="2">QDHG01</strain>
    </source>
</reference>
<organism evidence="2 3">
    <name type="scientific">Halteria grandinella</name>
    <dbReference type="NCBI Taxonomy" id="5974"/>
    <lineage>
        <taxon>Eukaryota</taxon>
        <taxon>Sar</taxon>
        <taxon>Alveolata</taxon>
        <taxon>Ciliophora</taxon>
        <taxon>Intramacronucleata</taxon>
        <taxon>Spirotrichea</taxon>
        <taxon>Stichotrichia</taxon>
        <taxon>Sporadotrichida</taxon>
        <taxon>Halteriidae</taxon>
        <taxon>Halteria</taxon>
    </lineage>
</organism>
<keyword evidence="1" id="KW-0472">Membrane</keyword>
<evidence type="ECO:0000313" key="2">
    <source>
        <dbReference type="EMBL" id="TNV81316.1"/>
    </source>
</evidence>
<dbReference type="AlphaFoldDB" id="A0A8J8NT89"/>
<evidence type="ECO:0000256" key="1">
    <source>
        <dbReference type="SAM" id="Phobius"/>
    </source>
</evidence>
<keyword evidence="1" id="KW-1133">Transmembrane helix</keyword>
<sequence>MVIVLGRWSTLKIPLKVDFLGLTKPISGWFSPSVVILKEHVVQVRSPIVSGLLYLVKLWRDVRELIEVLGTYLGYVEVNQMRIEAVNVIKRIFRESFSIKPTLDMNTLMWKDYRRVPMCISRTSDVKDLQILEFLIGVNFKVECFLDIFVFAKFFCQFINLLILQFLNELQIIEFLSNQLSQFLLDVVYMVVIFFFVAFTQVHEHFLLLLSTSQLSKPLCFLQLLLFLFFKVNARVSVNSPKLRLLSFQSA</sequence>
<feature type="transmembrane region" description="Helical" evidence="1">
    <location>
        <begin position="183"/>
        <end position="203"/>
    </location>
</feature>
<protein>
    <submittedName>
        <fullName evidence="2">Uncharacterized protein</fullName>
    </submittedName>
</protein>
<feature type="transmembrane region" description="Helical" evidence="1">
    <location>
        <begin position="145"/>
        <end position="163"/>
    </location>
</feature>
<comment type="caution">
    <text evidence="2">The sequence shown here is derived from an EMBL/GenBank/DDBJ whole genome shotgun (WGS) entry which is preliminary data.</text>
</comment>